<name>C1FFU6_MICCC</name>
<accession>C1FFU6</accession>
<dbReference type="OrthoDB" id="568071at2759"/>
<protein>
    <submittedName>
        <fullName evidence="3">Uncharacterized protein</fullName>
    </submittedName>
</protein>
<dbReference type="eggNOG" id="ENOG502SGZN">
    <property type="taxonomic scope" value="Eukaryota"/>
</dbReference>
<feature type="transmembrane region" description="Helical" evidence="2">
    <location>
        <begin position="313"/>
        <end position="335"/>
    </location>
</feature>
<proteinExistence type="predicted"/>
<dbReference type="AlphaFoldDB" id="C1FFU6"/>
<keyword evidence="4" id="KW-1185">Reference proteome</keyword>
<dbReference type="GeneID" id="8245521"/>
<sequence length="380" mass="41422">MEALGVGLGLRVQTRARPRPRRVVVRVTASGNAGGGSKRKGKKQGGAFSTVEAAVSFLAQLLSAGDMFGTTGSSFKDDARFDRTDDGADKKVELRGWKWIKISGKARTSTRVATVGEAPLDVYLQLPPEEYSLLDPQFVKRESPSTFRFTVPMREVIKKDKSYGGPGEILKELTPTILFTTEVDTARQRVQLKGDGAALGQADLDTRFDLELKNVLTWEAMYESAPEADDDAGRIGVVVMDDDEDEDEDEDESRRSSSGLKGKEIIVAEYTDLDAKDRGAADMRRRAPCPPGWELRCDTRLSMRVQVPRPLSVAPSFLLGGAFSIIASAVMAAILPKFAEFVAADYARWARGEDRSAPVGSFGEEKKGEEDDAGDGVVQF</sequence>
<dbReference type="Proteomes" id="UP000002009">
    <property type="component" value="Chromosome 8"/>
</dbReference>
<gene>
    <name evidence="3" type="ORF">MICPUN_60635</name>
</gene>
<dbReference type="PANTHER" id="PTHR34131:SF3">
    <property type="entry name" value="(RAP ANNOTATION RELEASE2) GALACTOSE-BINDING LIKE DOMAIN CONTAINING PROTEIN"/>
    <property type="match status" value="1"/>
</dbReference>
<evidence type="ECO:0000256" key="2">
    <source>
        <dbReference type="SAM" id="Phobius"/>
    </source>
</evidence>
<organism evidence="3 4">
    <name type="scientific">Micromonas commoda (strain RCC299 / NOUM17 / CCMP2709)</name>
    <name type="common">Picoplanktonic green alga</name>
    <dbReference type="NCBI Taxonomy" id="296587"/>
    <lineage>
        <taxon>Eukaryota</taxon>
        <taxon>Viridiplantae</taxon>
        <taxon>Chlorophyta</taxon>
        <taxon>Mamiellophyceae</taxon>
        <taxon>Mamiellales</taxon>
        <taxon>Mamiellaceae</taxon>
        <taxon>Micromonas</taxon>
    </lineage>
</organism>
<dbReference type="PANTHER" id="PTHR34131">
    <property type="entry name" value="(RAP ANNOTATION RELEASE2) GALACTOSE-BINDING LIKE DOMAIN CONTAINING PROTEIN"/>
    <property type="match status" value="1"/>
</dbReference>
<feature type="region of interest" description="Disordered" evidence="1">
    <location>
        <begin position="353"/>
        <end position="380"/>
    </location>
</feature>
<dbReference type="InParanoid" id="C1FFU6"/>
<reference evidence="3 4" key="1">
    <citation type="journal article" date="2009" name="Science">
        <title>Green evolution and dynamic adaptations revealed by genomes of the marine picoeukaryotes Micromonas.</title>
        <authorList>
            <person name="Worden A.Z."/>
            <person name="Lee J.H."/>
            <person name="Mock T."/>
            <person name="Rouze P."/>
            <person name="Simmons M.P."/>
            <person name="Aerts A.L."/>
            <person name="Allen A.E."/>
            <person name="Cuvelier M.L."/>
            <person name="Derelle E."/>
            <person name="Everett M.V."/>
            <person name="Foulon E."/>
            <person name="Grimwood J."/>
            <person name="Gundlach H."/>
            <person name="Henrissat B."/>
            <person name="Napoli C."/>
            <person name="McDonald S.M."/>
            <person name="Parker M.S."/>
            <person name="Rombauts S."/>
            <person name="Salamov A."/>
            <person name="Von Dassow P."/>
            <person name="Badger J.H."/>
            <person name="Coutinho P.M."/>
            <person name="Demir E."/>
            <person name="Dubchak I."/>
            <person name="Gentemann C."/>
            <person name="Eikrem W."/>
            <person name="Gready J.E."/>
            <person name="John U."/>
            <person name="Lanier W."/>
            <person name="Lindquist E.A."/>
            <person name="Lucas S."/>
            <person name="Mayer K.F."/>
            <person name="Moreau H."/>
            <person name="Not F."/>
            <person name="Otillar R."/>
            <person name="Panaud O."/>
            <person name="Pangilinan J."/>
            <person name="Paulsen I."/>
            <person name="Piegu B."/>
            <person name="Poliakov A."/>
            <person name="Robbens S."/>
            <person name="Schmutz J."/>
            <person name="Toulza E."/>
            <person name="Wyss T."/>
            <person name="Zelensky A."/>
            <person name="Zhou K."/>
            <person name="Armbrust E.V."/>
            <person name="Bhattacharya D."/>
            <person name="Goodenough U.W."/>
            <person name="Van de Peer Y."/>
            <person name="Grigoriev I.V."/>
        </authorList>
    </citation>
    <scope>NUCLEOTIDE SEQUENCE [LARGE SCALE GENOMIC DNA]</scope>
    <source>
        <strain evidence="4">RCC299 / NOUM17</strain>
    </source>
</reference>
<dbReference type="KEGG" id="mis:MICPUN_60635"/>
<keyword evidence="2" id="KW-0812">Transmembrane</keyword>
<keyword evidence="2" id="KW-0472">Membrane</keyword>
<evidence type="ECO:0000313" key="3">
    <source>
        <dbReference type="EMBL" id="ACO69144.1"/>
    </source>
</evidence>
<evidence type="ECO:0000256" key="1">
    <source>
        <dbReference type="SAM" id="MobiDB-lite"/>
    </source>
</evidence>
<evidence type="ECO:0000313" key="4">
    <source>
        <dbReference type="Proteomes" id="UP000002009"/>
    </source>
</evidence>
<keyword evidence="2" id="KW-1133">Transmembrane helix</keyword>
<dbReference type="RefSeq" id="XP_002507886.1">
    <property type="nucleotide sequence ID" value="XM_002507840.1"/>
</dbReference>
<dbReference type="EMBL" id="CP001575">
    <property type="protein sequence ID" value="ACO69144.1"/>
    <property type="molecule type" value="Genomic_DNA"/>
</dbReference>